<dbReference type="EMBL" id="BGPR01002697">
    <property type="protein sequence ID" value="GBM77563.1"/>
    <property type="molecule type" value="Genomic_DNA"/>
</dbReference>
<protein>
    <submittedName>
        <fullName evidence="1">Uncharacterized protein</fullName>
    </submittedName>
</protein>
<organism evidence="1 2">
    <name type="scientific">Araneus ventricosus</name>
    <name type="common">Orbweaver spider</name>
    <name type="synonym">Epeira ventricosa</name>
    <dbReference type="NCBI Taxonomy" id="182803"/>
    <lineage>
        <taxon>Eukaryota</taxon>
        <taxon>Metazoa</taxon>
        <taxon>Ecdysozoa</taxon>
        <taxon>Arthropoda</taxon>
        <taxon>Chelicerata</taxon>
        <taxon>Arachnida</taxon>
        <taxon>Araneae</taxon>
        <taxon>Araneomorphae</taxon>
        <taxon>Entelegynae</taxon>
        <taxon>Araneoidea</taxon>
        <taxon>Araneidae</taxon>
        <taxon>Araneus</taxon>
    </lineage>
</organism>
<sequence>MLPSVLMAKQSFHLLGFRITRSCSRRVQNGHLSTTILPQSWRECTMQPSLEYRFRQMMVKFTQRLTSTCIPTPIIEEP</sequence>
<name>A0A4Y2IIG1_ARAVE</name>
<keyword evidence="2" id="KW-1185">Reference proteome</keyword>
<dbReference type="AlphaFoldDB" id="A0A4Y2IIG1"/>
<comment type="caution">
    <text evidence="1">The sequence shown here is derived from an EMBL/GenBank/DDBJ whole genome shotgun (WGS) entry which is preliminary data.</text>
</comment>
<reference evidence="1 2" key="1">
    <citation type="journal article" date="2019" name="Sci. Rep.">
        <title>Orb-weaving spider Araneus ventricosus genome elucidates the spidroin gene catalogue.</title>
        <authorList>
            <person name="Kono N."/>
            <person name="Nakamura H."/>
            <person name="Ohtoshi R."/>
            <person name="Moran D.A.P."/>
            <person name="Shinohara A."/>
            <person name="Yoshida Y."/>
            <person name="Fujiwara M."/>
            <person name="Mori M."/>
            <person name="Tomita M."/>
            <person name="Arakawa K."/>
        </authorList>
    </citation>
    <scope>NUCLEOTIDE SEQUENCE [LARGE SCALE GENOMIC DNA]</scope>
</reference>
<evidence type="ECO:0000313" key="2">
    <source>
        <dbReference type="Proteomes" id="UP000499080"/>
    </source>
</evidence>
<gene>
    <name evidence="1" type="ORF">AVEN_13312_1</name>
</gene>
<dbReference type="Proteomes" id="UP000499080">
    <property type="component" value="Unassembled WGS sequence"/>
</dbReference>
<evidence type="ECO:0000313" key="1">
    <source>
        <dbReference type="EMBL" id="GBM77563.1"/>
    </source>
</evidence>
<proteinExistence type="predicted"/>
<accession>A0A4Y2IIG1</accession>